<sequence>MLREFPELTVTGLAGASAVELLSHACQHASPSTVPAYRGPPDPRPPSPVDLESILCVAVLSAWGPLESQWGGNPTESTEEVWRSQSDVIMGALKPLLQ</sequence>
<dbReference type="EMBL" id="JAINUF010000017">
    <property type="protein sequence ID" value="KAJ8339302.1"/>
    <property type="molecule type" value="Genomic_DNA"/>
</dbReference>
<evidence type="ECO:0000313" key="1">
    <source>
        <dbReference type="EMBL" id="KAJ8339302.1"/>
    </source>
</evidence>
<organism evidence="1 2">
    <name type="scientific">Synaphobranchus kaupii</name>
    <name type="common">Kaup's arrowtooth eel</name>
    <dbReference type="NCBI Taxonomy" id="118154"/>
    <lineage>
        <taxon>Eukaryota</taxon>
        <taxon>Metazoa</taxon>
        <taxon>Chordata</taxon>
        <taxon>Craniata</taxon>
        <taxon>Vertebrata</taxon>
        <taxon>Euteleostomi</taxon>
        <taxon>Actinopterygii</taxon>
        <taxon>Neopterygii</taxon>
        <taxon>Teleostei</taxon>
        <taxon>Anguilliformes</taxon>
        <taxon>Synaphobranchidae</taxon>
        <taxon>Synaphobranchus</taxon>
    </lineage>
</organism>
<evidence type="ECO:0000313" key="2">
    <source>
        <dbReference type="Proteomes" id="UP001152622"/>
    </source>
</evidence>
<dbReference type="Proteomes" id="UP001152622">
    <property type="component" value="Chromosome 17"/>
</dbReference>
<reference evidence="1" key="1">
    <citation type="journal article" date="2023" name="Science">
        <title>Genome structures resolve the early diversification of teleost fishes.</title>
        <authorList>
            <person name="Parey E."/>
            <person name="Louis A."/>
            <person name="Montfort J."/>
            <person name="Bouchez O."/>
            <person name="Roques C."/>
            <person name="Iampietro C."/>
            <person name="Lluch J."/>
            <person name="Castinel A."/>
            <person name="Donnadieu C."/>
            <person name="Desvignes T."/>
            <person name="Floi Bucao C."/>
            <person name="Jouanno E."/>
            <person name="Wen M."/>
            <person name="Mejri S."/>
            <person name="Dirks R."/>
            <person name="Jansen H."/>
            <person name="Henkel C."/>
            <person name="Chen W.J."/>
            <person name="Zahm M."/>
            <person name="Cabau C."/>
            <person name="Klopp C."/>
            <person name="Thompson A.W."/>
            <person name="Robinson-Rechavi M."/>
            <person name="Braasch I."/>
            <person name="Lecointre G."/>
            <person name="Bobe J."/>
            <person name="Postlethwait J.H."/>
            <person name="Berthelot C."/>
            <person name="Roest Crollius H."/>
            <person name="Guiguen Y."/>
        </authorList>
    </citation>
    <scope>NUCLEOTIDE SEQUENCE</scope>
    <source>
        <strain evidence="1">WJC10195</strain>
    </source>
</reference>
<dbReference type="AlphaFoldDB" id="A0A9Q1IGV8"/>
<accession>A0A9Q1IGV8</accession>
<comment type="caution">
    <text evidence="1">The sequence shown here is derived from an EMBL/GenBank/DDBJ whole genome shotgun (WGS) entry which is preliminary data.</text>
</comment>
<protein>
    <submittedName>
        <fullName evidence="1">Uncharacterized protein</fullName>
    </submittedName>
</protein>
<name>A0A9Q1IGV8_SYNKA</name>
<proteinExistence type="predicted"/>
<gene>
    <name evidence="1" type="ORF">SKAU_G00360880</name>
</gene>
<keyword evidence="2" id="KW-1185">Reference proteome</keyword>